<gene>
    <name evidence="1" type="ORF">SDC9_196843</name>
</gene>
<dbReference type="AlphaFoldDB" id="A0A645ID43"/>
<reference evidence="1" key="1">
    <citation type="submission" date="2019-08" db="EMBL/GenBank/DDBJ databases">
        <authorList>
            <person name="Kucharzyk K."/>
            <person name="Murdoch R.W."/>
            <person name="Higgins S."/>
            <person name="Loffler F."/>
        </authorList>
    </citation>
    <scope>NUCLEOTIDE SEQUENCE</scope>
</reference>
<protein>
    <submittedName>
        <fullName evidence="1">Uncharacterized protein</fullName>
    </submittedName>
</protein>
<comment type="caution">
    <text evidence="1">The sequence shown here is derived from an EMBL/GenBank/DDBJ whole genome shotgun (WGS) entry which is preliminary data.</text>
</comment>
<evidence type="ECO:0000313" key="1">
    <source>
        <dbReference type="EMBL" id="MPN49228.1"/>
    </source>
</evidence>
<name>A0A645ID43_9ZZZZ</name>
<organism evidence="1">
    <name type="scientific">bioreactor metagenome</name>
    <dbReference type="NCBI Taxonomy" id="1076179"/>
    <lineage>
        <taxon>unclassified sequences</taxon>
        <taxon>metagenomes</taxon>
        <taxon>ecological metagenomes</taxon>
    </lineage>
</organism>
<dbReference type="EMBL" id="VSSQ01112260">
    <property type="protein sequence ID" value="MPN49228.1"/>
    <property type="molecule type" value="Genomic_DNA"/>
</dbReference>
<sequence>MFDFFVALVNQEQSRGLDASNAKHASHAVFLHIKRVKTGEIDSYQPISDLSGFCFFVSGIKRLSVLQILKSFFDFASFKRVDP</sequence>
<proteinExistence type="predicted"/>
<accession>A0A645ID43</accession>